<evidence type="ECO:0000256" key="1">
    <source>
        <dbReference type="ARBA" id="ARBA00000085"/>
    </source>
</evidence>
<comment type="caution">
    <text evidence="7">The sequence shown here is derived from an EMBL/GenBank/DDBJ whole genome shotgun (WGS) entry which is preliminary data.</text>
</comment>
<dbReference type="EMBL" id="JACZDF010000001">
    <property type="protein sequence ID" value="MBD9698136.1"/>
    <property type="molecule type" value="Genomic_DNA"/>
</dbReference>
<keyword evidence="6" id="KW-0812">Transmembrane</keyword>
<feature type="transmembrane region" description="Helical" evidence="6">
    <location>
        <begin position="16"/>
        <end position="38"/>
    </location>
</feature>
<reference evidence="7 8" key="1">
    <citation type="submission" date="2020-09" db="EMBL/GenBank/DDBJ databases">
        <title>Flavimobilis rhizosphaerae sp. nov., isolated from rhizosphere soil of Spartina alterniflora.</title>
        <authorList>
            <person name="Hanqin C."/>
        </authorList>
    </citation>
    <scope>NUCLEOTIDE SEQUENCE [LARGE SCALE GENOMIC DNA]</scope>
    <source>
        <strain evidence="7 8">GY 10621</strain>
    </source>
</reference>
<dbReference type="SUPFAM" id="SSF55874">
    <property type="entry name" value="ATPase domain of HSP90 chaperone/DNA topoisomerase II/histidine kinase"/>
    <property type="match status" value="1"/>
</dbReference>
<dbReference type="EC" id="2.7.13.3" evidence="2"/>
<evidence type="ECO:0000256" key="3">
    <source>
        <dbReference type="ARBA" id="ARBA00022679"/>
    </source>
</evidence>
<organism evidence="7 8">
    <name type="scientific">Flavimobilis rhizosphaerae</name>
    <dbReference type="NCBI Taxonomy" id="2775421"/>
    <lineage>
        <taxon>Bacteria</taxon>
        <taxon>Bacillati</taxon>
        <taxon>Actinomycetota</taxon>
        <taxon>Actinomycetes</taxon>
        <taxon>Micrococcales</taxon>
        <taxon>Jonesiaceae</taxon>
        <taxon>Flavimobilis</taxon>
    </lineage>
</organism>
<dbReference type="InterPro" id="IPR050482">
    <property type="entry name" value="Sensor_HK_TwoCompSys"/>
</dbReference>
<proteinExistence type="predicted"/>
<sequence>MGTSTLDAFDDRRDRVAHVGASLIIIETFYTVTAAYLWAQGVFALPAAIVPSWPRFLINLLTGLVLAGGLVLTRAHRFRQFWGALPALVLAAAVAAGVRLGIFVVTRELPDAPGILWVETISGFVFCLGAGCLGFAYAAVRRAERLEARSAAHAAYQRELALRTLETEEVRVRRSIAEGLHGSLQQRLVIAAVQVDMFIEETRRRGFGDEDVEALMALRRDLDDIRENDVRATSRMLYPEGIEIGVVPAVRMLLRRLPTGIATRLHVGDALRRRDDPGNSEVRPADRLLVVRIVEEAVTNGLRHGHATSFDVRLDLEGESTIVVDVANNGAAVDMSRATHGSGTRRLRERVELAGGTLDVGSDVEASRIASGEIDGRALHHAHLRARVPVTRETITGLGHLPSDG</sequence>
<dbReference type="PANTHER" id="PTHR24421">
    <property type="entry name" value="NITRATE/NITRITE SENSOR PROTEIN NARX-RELATED"/>
    <property type="match status" value="1"/>
</dbReference>
<keyword evidence="4" id="KW-0418">Kinase</keyword>
<feature type="transmembrane region" description="Helical" evidence="6">
    <location>
        <begin position="84"/>
        <end position="104"/>
    </location>
</feature>
<evidence type="ECO:0000313" key="7">
    <source>
        <dbReference type="EMBL" id="MBD9698136.1"/>
    </source>
</evidence>
<comment type="catalytic activity">
    <reaction evidence="1">
        <text>ATP + protein L-histidine = ADP + protein N-phospho-L-histidine.</text>
        <dbReference type="EC" id="2.7.13.3"/>
    </reaction>
</comment>
<dbReference type="RefSeq" id="WP_192277068.1">
    <property type="nucleotide sequence ID" value="NZ_JACZDF010000001.1"/>
</dbReference>
<dbReference type="PANTHER" id="PTHR24421:SF10">
    <property type="entry name" value="NITRATE_NITRITE SENSOR PROTEIN NARQ"/>
    <property type="match status" value="1"/>
</dbReference>
<gene>
    <name evidence="7" type="ORF">IGS67_01315</name>
</gene>
<keyword evidence="6" id="KW-1133">Transmembrane helix</keyword>
<keyword evidence="5" id="KW-0902">Two-component regulatory system</keyword>
<evidence type="ECO:0000256" key="2">
    <source>
        <dbReference type="ARBA" id="ARBA00012438"/>
    </source>
</evidence>
<feature type="transmembrane region" description="Helical" evidence="6">
    <location>
        <begin position="53"/>
        <end position="72"/>
    </location>
</feature>
<evidence type="ECO:0000256" key="6">
    <source>
        <dbReference type="SAM" id="Phobius"/>
    </source>
</evidence>
<evidence type="ECO:0000313" key="8">
    <source>
        <dbReference type="Proteomes" id="UP000642107"/>
    </source>
</evidence>
<keyword evidence="3" id="KW-0808">Transferase</keyword>
<dbReference type="InterPro" id="IPR036890">
    <property type="entry name" value="HATPase_C_sf"/>
</dbReference>
<dbReference type="Gene3D" id="3.30.565.10">
    <property type="entry name" value="Histidine kinase-like ATPase, C-terminal domain"/>
    <property type="match status" value="1"/>
</dbReference>
<evidence type="ECO:0000256" key="5">
    <source>
        <dbReference type="ARBA" id="ARBA00023012"/>
    </source>
</evidence>
<protein>
    <recommendedName>
        <fullName evidence="2">histidine kinase</fullName>
        <ecNumber evidence="2">2.7.13.3</ecNumber>
    </recommendedName>
</protein>
<keyword evidence="6" id="KW-0472">Membrane</keyword>
<keyword evidence="8" id="KW-1185">Reference proteome</keyword>
<feature type="transmembrane region" description="Helical" evidence="6">
    <location>
        <begin position="116"/>
        <end position="140"/>
    </location>
</feature>
<name>A0ABR9DLX0_9MICO</name>
<evidence type="ECO:0000256" key="4">
    <source>
        <dbReference type="ARBA" id="ARBA00022777"/>
    </source>
</evidence>
<accession>A0ABR9DLX0</accession>
<dbReference type="Proteomes" id="UP000642107">
    <property type="component" value="Unassembled WGS sequence"/>
</dbReference>
<dbReference type="CDD" id="cd16917">
    <property type="entry name" value="HATPase_UhpB-NarQ-NarX-like"/>
    <property type="match status" value="1"/>
</dbReference>